<evidence type="ECO:0000313" key="1">
    <source>
        <dbReference type="EMBL" id="MBC3931990.1"/>
    </source>
</evidence>
<accession>A0ABR7A512</accession>
<dbReference type="RefSeq" id="WP_186903672.1">
    <property type="nucleotide sequence ID" value="NZ_JACOGD010000004.1"/>
</dbReference>
<comment type="caution">
    <text evidence="1">The sequence shown here is derived from an EMBL/GenBank/DDBJ whole genome shotgun (WGS) entry which is preliminary data.</text>
</comment>
<reference evidence="1 2" key="1">
    <citation type="submission" date="2020-08" db="EMBL/GenBank/DDBJ databases">
        <title>Novel species isolated from subtropical streams in China.</title>
        <authorList>
            <person name="Lu H."/>
        </authorList>
    </citation>
    <scope>NUCLEOTIDE SEQUENCE [LARGE SCALE GENOMIC DNA]</scope>
    <source>
        <strain evidence="1 2">CY22W</strain>
    </source>
</reference>
<dbReference type="Proteomes" id="UP000654304">
    <property type="component" value="Unassembled WGS sequence"/>
</dbReference>
<sequence length="120" mass="14007">MTTLRDVMPVTAARIDRMRKQLGVDVVNTMIRNAMEGQPGQFFAMENHRTFGTPETTVTTVICWDELDRCYRRDPQWMIDATEFANSIGIEIEVVDEQDHEEARERAKQLRKILREARHA</sequence>
<name>A0ABR7A512_9BURK</name>
<keyword evidence="2" id="KW-1185">Reference proteome</keyword>
<proteinExistence type="predicted"/>
<protein>
    <submittedName>
        <fullName evidence="1">Uncharacterized protein</fullName>
    </submittedName>
</protein>
<organism evidence="1 2">
    <name type="scientific">Undibacterium curvum</name>
    <dbReference type="NCBI Taxonomy" id="2762294"/>
    <lineage>
        <taxon>Bacteria</taxon>
        <taxon>Pseudomonadati</taxon>
        <taxon>Pseudomonadota</taxon>
        <taxon>Betaproteobacteria</taxon>
        <taxon>Burkholderiales</taxon>
        <taxon>Oxalobacteraceae</taxon>
        <taxon>Undibacterium</taxon>
    </lineage>
</organism>
<evidence type="ECO:0000313" key="2">
    <source>
        <dbReference type="Proteomes" id="UP000654304"/>
    </source>
</evidence>
<gene>
    <name evidence="1" type="ORF">H8K43_09930</name>
</gene>
<dbReference type="EMBL" id="JACOGD010000004">
    <property type="protein sequence ID" value="MBC3931990.1"/>
    <property type="molecule type" value="Genomic_DNA"/>
</dbReference>